<evidence type="ECO:0000259" key="20">
    <source>
        <dbReference type="PROSITE" id="PS51473"/>
    </source>
</evidence>
<dbReference type="InterPro" id="IPR011009">
    <property type="entry name" value="Kinase-like_dom_sf"/>
</dbReference>
<comment type="catalytic activity">
    <reaction evidence="14">
        <text>L-seryl-[protein] + ATP = O-phospho-L-seryl-[protein] + ADP + H(+)</text>
        <dbReference type="Rhea" id="RHEA:17989"/>
        <dbReference type="Rhea" id="RHEA-COMP:9863"/>
        <dbReference type="Rhea" id="RHEA-COMP:11604"/>
        <dbReference type="ChEBI" id="CHEBI:15378"/>
        <dbReference type="ChEBI" id="CHEBI:29999"/>
        <dbReference type="ChEBI" id="CHEBI:30616"/>
        <dbReference type="ChEBI" id="CHEBI:83421"/>
        <dbReference type="ChEBI" id="CHEBI:456216"/>
    </reaction>
</comment>
<keyword evidence="8" id="KW-0418">Kinase</keyword>
<comment type="subcellular location">
    <subcellularLocation>
        <location evidence="1">Membrane</location>
        <topology evidence="1">Single-pass membrane protein</topology>
    </subcellularLocation>
</comment>
<evidence type="ECO:0000256" key="6">
    <source>
        <dbReference type="ARBA" id="ARBA00022737"/>
    </source>
</evidence>
<organism evidence="22 23">
    <name type="scientific">Brassica cretica</name>
    <name type="common">Mustard</name>
    <dbReference type="NCBI Taxonomy" id="69181"/>
    <lineage>
        <taxon>Eukaryota</taxon>
        <taxon>Viridiplantae</taxon>
        <taxon>Streptophyta</taxon>
        <taxon>Embryophyta</taxon>
        <taxon>Tracheophyta</taxon>
        <taxon>Spermatophyta</taxon>
        <taxon>Magnoliopsida</taxon>
        <taxon>eudicotyledons</taxon>
        <taxon>Gunneridae</taxon>
        <taxon>Pentapetalae</taxon>
        <taxon>rosids</taxon>
        <taxon>malvids</taxon>
        <taxon>Brassicales</taxon>
        <taxon>Brassicaceae</taxon>
        <taxon>Brassiceae</taxon>
        <taxon>Brassica</taxon>
    </lineage>
</organism>
<evidence type="ECO:0000256" key="12">
    <source>
        <dbReference type="ARBA" id="ARBA00023170"/>
    </source>
</evidence>
<dbReference type="PROSITE" id="PS00108">
    <property type="entry name" value="PROTEIN_KINASE_ST"/>
    <property type="match status" value="1"/>
</dbReference>
<comment type="caution">
    <text evidence="22">The sequence shown here is derived from an EMBL/GenBank/DDBJ whole genome shotgun (WGS) entry which is preliminary data.</text>
</comment>
<keyword evidence="6" id="KW-0677">Repeat</keyword>
<evidence type="ECO:0000313" key="23">
    <source>
        <dbReference type="Proteomes" id="UP000712281"/>
    </source>
</evidence>
<keyword evidence="13" id="KW-0325">Glycoprotein</keyword>
<evidence type="ECO:0000256" key="5">
    <source>
        <dbReference type="ARBA" id="ARBA00022729"/>
    </source>
</evidence>
<keyword evidence="9 16" id="KW-0067">ATP-binding</keyword>
<protein>
    <submittedName>
        <fullName evidence="22">Uncharacterized protein</fullName>
    </submittedName>
</protein>
<evidence type="ECO:0000256" key="3">
    <source>
        <dbReference type="ARBA" id="ARBA00022679"/>
    </source>
</evidence>
<dbReference type="Pfam" id="PF01657">
    <property type="entry name" value="Stress-antifung"/>
    <property type="match status" value="2"/>
</dbReference>
<dbReference type="PANTHER" id="PTHR27002:SF1047">
    <property type="entry name" value="CYSTEINE-RICH RECEPTOR-LIKE PROTEIN KINASE 34"/>
    <property type="match status" value="1"/>
</dbReference>
<evidence type="ECO:0000313" key="22">
    <source>
        <dbReference type="EMBL" id="KAF2597124.1"/>
    </source>
</evidence>
<dbReference type="FunFam" id="3.30.200.20:FF:000142">
    <property type="entry name" value="Cysteine-rich receptor-like protein kinase 10"/>
    <property type="match status" value="1"/>
</dbReference>
<proteinExistence type="predicted"/>
<evidence type="ECO:0000256" key="9">
    <source>
        <dbReference type="ARBA" id="ARBA00022840"/>
    </source>
</evidence>
<evidence type="ECO:0000256" key="4">
    <source>
        <dbReference type="ARBA" id="ARBA00022692"/>
    </source>
</evidence>
<dbReference type="CDD" id="cd14066">
    <property type="entry name" value="STKc_IRAK"/>
    <property type="match status" value="1"/>
</dbReference>
<evidence type="ECO:0000256" key="15">
    <source>
        <dbReference type="ARBA" id="ARBA00047951"/>
    </source>
</evidence>
<feature type="binding site" evidence="16">
    <location>
        <position position="363"/>
    </location>
    <ligand>
        <name>ATP</name>
        <dbReference type="ChEBI" id="CHEBI:30616"/>
    </ligand>
</feature>
<evidence type="ECO:0000256" key="18">
    <source>
        <dbReference type="SAM" id="SignalP"/>
    </source>
</evidence>
<keyword evidence="12" id="KW-0675">Receptor</keyword>
<dbReference type="InterPro" id="IPR000719">
    <property type="entry name" value="Prot_kinase_dom"/>
</dbReference>
<feature type="transmembrane region" description="Helical" evidence="17">
    <location>
        <begin position="277"/>
        <end position="298"/>
    </location>
</feature>
<evidence type="ECO:0000256" key="2">
    <source>
        <dbReference type="ARBA" id="ARBA00022527"/>
    </source>
</evidence>
<dbReference type="InterPro" id="IPR002902">
    <property type="entry name" value="GNK2"/>
</dbReference>
<evidence type="ECO:0000256" key="10">
    <source>
        <dbReference type="ARBA" id="ARBA00022989"/>
    </source>
</evidence>
<keyword evidence="2" id="KW-0723">Serine/threonine-protein kinase</keyword>
<gene>
    <name evidence="22" type="ORF">F2Q68_00010143</name>
    <name evidence="21" type="ORF">F2Q70_00017197</name>
</gene>
<dbReference type="InterPro" id="IPR038408">
    <property type="entry name" value="GNK2_sf"/>
</dbReference>
<feature type="domain" description="Gnk2-homologous" evidence="20">
    <location>
        <begin position="128"/>
        <end position="239"/>
    </location>
</feature>
<dbReference type="Pfam" id="PF07714">
    <property type="entry name" value="PK_Tyr_Ser-Thr"/>
    <property type="match status" value="1"/>
</dbReference>
<evidence type="ECO:0000313" key="21">
    <source>
        <dbReference type="EMBL" id="KAF2560891.1"/>
    </source>
</evidence>
<dbReference type="AlphaFoldDB" id="A0A3N6R7X8"/>
<reference evidence="22" key="1">
    <citation type="submission" date="2019-12" db="EMBL/GenBank/DDBJ databases">
        <title>Genome sequencing and annotation of Brassica cretica.</title>
        <authorList>
            <person name="Studholme D.J."/>
            <person name="Sarris P.F."/>
        </authorList>
    </citation>
    <scope>NUCLEOTIDE SEQUENCE</scope>
    <source>
        <strain evidence="22">PFS-001/15</strain>
        <strain evidence="21">PFS-102/07</strain>
        <tissue evidence="22">Leaf</tissue>
    </source>
</reference>
<dbReference type="FunFam" id="1.10.510.10:FF:000129">
    <property type="entry name" value="cysteine-rich receptor-like protein kinase 10"/>
    <property type="match status" value="1"/>
</dbReference>
<keyword evidence="11 17" id="KW-0472">Membrane</keyword>
<evidence type="ECO:0000256" key="8">
    <source>
        <dbReference type="ARBA" id="ARBA00022777"/>
    </source>
</evidence>
<dbReference type="PROSITE" id="PS00107">
    <property type="entry name" value="PROTEIN_KINASE_ATP"/>
    <property type="match status" value="1"/>
</dbReference>
<feature type="domain" description="Protein kinase" evidence="19">
    <location>
        <begin position="335"/>
        <end position="611"/>
    </location>
</feature>
<evidence type="ECO:0000256" key="17">
    <source>
        <dbReference type="SAM" id="Phobius"/>
    </source>
</evidence>
<dbReference type="GO" id="GO:0005524">
    <property type="term" value="F:ATP binding"/>
    <property type="evidence" value="ECO:0007669"/>
    <property type="project" value="UniProtKB-UniRule"/>
</dbReference>
<dbReference type="EMBL" id="QGKW02000717">
    <property type="protein sequence ID" value="KAF2597124.1"/>
    <property type="molecule type" value="Genomic_DNA"/>
</dbReference>
<dbReference type="EMBL" id="QGKY02001250">
    <property type="protein sequence ID" value="KAF2560891.1"/>
    <property type="molecule type" value="Genomic_DNA"/>
</dbReference>
<evidence type="ECO:0000256" key="7">
    <source>
        <dbReference type="ARBA" id="ARBA00022741"/>
    </source>
</evidence>
<evidence type="ECO:0000256" key="1">
    <source>
        <dbReference type="ARBA" id="ARBA00004167"/>
    </source>
</evidence>
<dbReference type="Gene3D" id="3.30.200.20">
    <property type="entry name" value="Phosphorylase Kinase, domain 1"/>
    <property type="match status" value="1"/>
</dbReference>
<evidence type="ECO:0000256" key="13">
    <source>
        <dbReference type="ARBA" id="ARBA00023180"/>
    </source>
</evidence>
<dbReference type="InterPro" id="IPR008271">
    <property type="entry name" value="Ser/Thr_kinase_AS"/>
</dbReference>
<sequence>MKLKRSFLPIFLFFLITLHSVSAQICFNGYFQLYSTYDLNRRVLLSSLASNVTTHNGFYSSSMGENSNRIFIIGMCIPGTEPYKCSVCIEGIADHMLSRCSNETIGYDWIDFCMVRYSNVSFSGSLIMERSGVASNSEDVGVDLIVFDRVWDELMLRTITAASNGSSPFAHKYYAAEVASLTTFQTIYAMMQCTPDVSSGDCEYCLKKTVRDYKSCCRGNKGGAYVRPFCFIRWDLYPFAGAFDKITLPPPPSQSFPPPSLSLAPPINGKSVSAGTIVAIVVSTIFMLVLLVIGFTVCSGWKSDKRIEIQVTDGIRTTTSVQFSFKTIEASTDKFSDGNLIGQGGFGEVYKGRLPNGTEVAVKRLSKTSGQGAQEFKNEAVLVTKLQHRNLVRVLGFCLYGEEKILVYEFVPNKSLDYFLFDSAKKGELDWTRRYNIIGGITRGILYLHQDSRLRIIHRDLKASNILLDAGMNPKIADFGTARIFGVDQSQDETKRICGTHGYMSPEYAMHGHFSMKSDVYSFGILVLEIISGRKNSSRYHIDDFSGNLVTQAWRLWRNESPLKIVDPTIGDISEAIRCIHIALLCVQEDPTDRPLLPAIIVMLTSNTTTLPVPQAPGYFLSTRQELNPRVLESTQSTNRSISCSINDVTITDIDPR</sequence>
<dbReference type="InterPro" id="IPR001245">
    <property type="entry name" value="Ser-Thr/Tyr_kinase_cat_dom"/>
</dbReference>
<keyword evidence="10 17" id="KW-1133">Transmembrane helix</keyword>
<dbReference type="Gene3D" id="1.10.510.10">
    <property type="entry name" value="Transferase(Phosphotransferase) domain 1"/>
    <property type="match status" value="1"/>
</dbReference>
<dbReference type="Gene3D" id="3.30.430.20">
    <property type="entry name" value="Gnk2 domain, C-X8-C-X2-C motif"/>
    <property type="match status" value="2"/>
</dbReference>
<evidence type="ECO:0000256" key="16">
    <source>
        <dbReference type="PROSITE-ProRule" id="PRU10141"/>
    </source>
</evidence>
<dbReference type="GO" id="GO:0005886">
    <property type="term" value="C:plasma membrane"/>
    <property type="evidence" value="ECO:0007669"/>
    <property type="project" value="TreeGrafter"/>
</dbReference>
<dbReference type="PROSITE" id="PS51473">
    <property type="entry name" value="GNK2"/>
    <property type="match status" value="2"/>
</dbReference>
<dbReference type="InterPro" id="IPR017441">
    <property type="entry name" value="Protein_kinase_ATP_BS"/>
</dbReference>
<comment type="catalytic activity">
    <reaction evidence="15">
        <text>L-threonyl-[protein] + ATP = O-phospho-L-threonyl-[protein] + ADP + H(+)</text>
        <dbReference type="Rhea" id="RHEA:46608"/>
        <dbReference type="Rhea" id="RHEA-COMP:11060"/>
        <dbReference type="Rhea" id="RHEA-COMP:11605"/>
        <dbReference type="ChEBI" id="CHEBI:15378"/>
        <dbReference type="ChEBI" id="CHEBI:30013"/>
        <dbReference type="ChEBI" id="CHEBI:30616"/>
        <dbReference type="ChEBI" id="CHEBI:61977"/>
        <dbReference type="ChEBI" id="CHEBI:456216"/>
    </reaction>
</comment>
<dbReference type="SMART" id="SM00220">
    <property type="entry name" value="S_TKc"/>
    <property type="match status" value="1"/>
</dbReference>
<keyword evidence="3" id="KW-0808">Transferase</keyword>
<accession>A0A3N6R7X8</accession>
<evidence type="ECO:0000256" key="14">
    <source>
        <dbReference type="ARBA" id="ARBA00047558"/>
    </source>
</evidence>
<feature type="signal peptide" evidence="18">
    <location>
        <begin position="1"/>
        <end position="23"/>
    </location>
</feature>
<feature type="chain" id="PRO_5042710433" evidence="18">
    <location>
        <begin position="24"/>
        <end position="657"/>
    </location>
</feature>
<keyword evidence="7 16" id="KW-0547">Nucleotide-binding</keyword>
<keyword evidence="4 17" id="KW-0812">Transmembrane</keyword>
<dbReference type="GO" id="GO:0042742">
    <property type="term" value="P:defense response to bacterium"/>
    <property type="evidence" value="ECO:0007669"/>
    <property type="project" value="TreeGrafter"/>
</dbReference>
<dbReference type="PANTHER" id="PTHR27002">
    <property type="entry name" value="RECEPTOR-LIKE SERINE/THREONINE-PROTEIN KINASE SD1-8"/>
    <property type="match status" value="1"/>
</dbReference>
<dbReference type="FunFam" id="3.30.430.20:FF:000007">
    <property type="entry name" value="Cysteine-rich receptor-like protein kinase 11"/>
    <property type="match status" value="1"/>
</dbReference>
<dbReference type="PROSITE" id="PS50011">
    <property type="entry name" value="PROTEIN_KINASE_DOM"/>
    <property type="match status" value="1"/>
</dbReference>
<evidence type="ECO:0000259" key="19">
    <source>
        <dbReference type="PROSITE" id="PS50011"/>
    </source>
</evidence>
<keyword evidence="5 18" id="KW-0732">Signal</keyword>
<feature type="domain" description="Gnk2-homologous" evidence="20">
    <location>
        <begin position="19"/>
        <end position="122"/>
    </location>
</feature>
<dbReference type="SUPFAM" id="SSF56112">
    <property type="entry name" value="Protein kinase-like (PK-like)"/>
    <property type="match status" value="1"/>
</dbReference>
<dbReference type="Proteomes" id="UP000712281">
    <property type="component" value="Unassembled WGS sequence"/>
</dbReference>
<evidence type="ECO:0000256" key="11">
    <source>
        <dbReference type="ARBA" id="ARBA00023136"/>
    </source>
</evidence>
<dbReference type="CDD" id="cd23509">
    <property type="entry name" value="Gnk2-like"/>
    <property type="match status" value="2"/>
</dbReference>
<name>A0A3N6R7X8_BRACR</name>
<dbReference type="GO" id="GO:0004674">
    <property type="term" value="F:protein serine/threonine kinase activity"/>
    <property type="evidence" value="ECO:0007669"/>
    <property type="project" value="UniProtKB-KW"/>
</dbReference>